<gene>
    <name evidence="2" type="ORF">J0M35_17600</name>
</gene>
<dbReference type="EMBL" id="JAFLCK010000032">
    <property type="protein sequence ID" value="MBN8662188.1"/>
    <property type="molecule type" value="Genomic_DNA"/>
</dbReference>
<comment type="caution">
    <text evidence="2">The sequence shown here is derived from an EMBL/GenBank/DDBJ whole genome shotgun (WGS) entry which is preliminary data.</text>
</comment>
<feature type="transmembrane region" description="Helical" evidence="1">
    <location>
        <begin position="221"/>
        <end position="241"/>
    </location>
</feature>
<keyword evidence="1" id="KW-0472">Membrane</keyword>
<evidence type="ECO:0000313" key="2">
    <source>
        <dbReference type="EMBL" id="MBN8662188.1"/>
    </source>
</evidence>
<protein>
    <submittedName>
        <fullName evidence="2">Uncharacterized protein</fullName>
    </submittedName>
</protein>
<organism evidence="2 3">
    <name type="scientific">Candidatus Obscuribacter phosphatis</name>
    <dbReference type="NCBI Taxonomy" id="1906157"/>
    <lineage>
        <taxon>Bacteria</taxon>
        <taxon>Bacillati</taxon>
        <taxon>Candidatus Melainabacteria</taxon>
        <taxon>Candidatus Obscuribacterales</taxon>
        <taxon>Candidatus Obscuribacteraceae</taxon>
        <taxon>Candidatus Obscuribacter</taxon>
    </lineage>
</organism>
<evidence type="ECO:0000313" key="3">
    <source>
        <dbReference type="Proteomes" id="UP000664277"/>
    </source>
</evidence>
<keyword evidence="1" id="KW-0812">Transmembrane</keyword>
<name>A0A8J7TPM3_9BACT</name>
<accession>A0A8J7TPM3</accession>
<feature type="transmembrane region" description="Helical" evidence="1">
    <location>
        <begin position="310"/>
        <end position="330"/>
    </location>
</feature>
<feature type="transmembrane region" description="Helical" evidence="1">
    <location>
        <begin position="95"/>
        <end position="114"/>
    </location>
</feature>
<keyword evidence="1" id="KW-1133">Transmembrane helix</keyword>
<sequence>MKQRHGFGINAFHLAVAVALLPLFFQAYLISTSSANVPTNDFVELVERMMRILSPGYDFRNLVFDCSMSSHCLLLPLSVHLLNASFCQWNVPLELYFGLAMAALRVVLLFLLLTERNYRQELSSSTLLWQIAYCSLGAGAVTVLLYNETSIAFGTILLAYFLGLFALRYRQESKLGLVLVLFCGFLSAMTNACDALATWLTYLIAALSLQSKHRLRTVGTIGFGAALSLLFVFYLLSSPFLSKEGMSPHQPNLVLFLESISLIYKRDLLSPALFPAGESIYGIVLAAGGLALYALLLYKYIAAKRFSTVPAFSLALAVYGLAHLAAVSLFRTSLAPWYGTYSALFWFALYALMVHAFSSSDTPFQQRGRFCLRLLSMAALLPLILANLSYKDKDAFRLSHSPASEAALRRYYQCPTYAEQNLFSYSVGEFDRVSTLARPLAAKGLAAFSNKQEVSLQSEFLFANVQFEPATSKGQCAFVDGRRQCKWNVPEKLNLAIKGKSAVFWTIDLASDISSARFVSDLDFVFTGHSCTYADGPTAKLVVYEAGDKSAPLLEKVWYSALYSQPISIDLHDFLGKSIVIELSAEADSCSTAVFSYPRLELEKSIAALASKPSKPENTDLSDSFRRPEKSDLCWSLRYEPELPAIFSIEGLKPLGRSLYLLERQFGCLTYKPNLLVDPAQFDRFYIEIGADKSIKPRAVCCQLLVSGNRLESLLVPLLADEAVHGYTFELKLLGLKVGDKIIGFKILPAYLFAPNGDNNVLQIERVGFLRRKAD</sequence>
<feature type="transmembrane region" description="Helical" evidence="1">
    <location>
        <begin position="370"/>
        <end position="390"/>
    </location>
</feature>
<reference evidence="2" key="1">
    <citation type="submission" date="2021-02" db="EMBL/GenBank/DDBJ databases">
        <title>Genome-Resolved Metagenomics of a Microbial Community Performing Photosynthetic Biological Nutrient Removal.</title>
        <authorList>
            <person name="Mcdaniel E.A."/>
        </authorList>
    </citation>
    <scope>NUCLEOTIDE SEQUENCE</scope>
    <source>
        <strain evidence="2">UWPOB_OBS1</strain>
    </source>
</reference>
<feature type="transmembrane region" description="Helical" evidence="1">
    <location>
        <begin position="12"/>
        <end position="30"/>
    </location>
</feature>
<feature type="transmembrane region" description="Helical" evidence="1">
    <location>
        <begin position="336"/>
        <end position="358"/>
    </location>
</feature>
<feature type="transmembrane region" description="Helical" evidence="1">
    <location>
        <begin position="151"/>
        <end position="169"/>
    </location>
</feature>
<feature type="transmembrane region" description="Helical" evidence="1">
    <location>
        <begin position="280"/>
        <end position="298"/>
    </location>
</feature>
<dbReference type="AlphaFoldDB" id="A0A8J7TPM3"/>
<evidence type="ECO:0000256" key="1">
    <source>
        <dbReference type="SAM" id="Phobius"/>
    </source>
</evidence>
<feature type="transmembrane region" description="Helical" evidence="1">
    <location>
        <begin position="176"/>
        <end position="209"/>
    </location>
</feature>
<proteinExistence type="predicted"/>
<dbReference type="Proteomes" id="UP000664277">
    <property type="component" value="Unassembled WGS sequence"/>
</dbReference>